<dbReference type="KEGG" id="ssun:H9Q77_00675"/>
<dbReference type="GO" id="GO:0043565">
    <property type="term" value="F:sequence-specific DNA binding"/>
    <property type="evidence" value="ECO:0007669"/>
    <property type="project" value="InterPro"/>
</dbReference>
<name>A0A7G9FW02_9FIRM</name>
<keyword evidence="2" id="KW-0238">DNA-binding</keyword>
<evidence type="ECO:0000259" key="4">
    <source>
        <dbReference type="PROSITE" id="PS01124"/>
    </source>
</evidence>
<proteinExistence type="predicted"/>
<dbReference type="PANTHER" id="PTHR43280">
    <property type="entry name" value="ARAC-FAMILY TRANSCRIPTIONAL REGULATOR"/>
    <property type="match status" value="1"/>
</dbReference>
<keyword evidence="6" id="KW-1185">Reference proteome</keyword>
<keyword evidence="3" id="KW-0804">Transcription</keyword>
<dbReference type="GO" id="GO:0003700">
    <property type="term" value="F:DNA-binding transcription factor activity"/>
    <property type="evidence" value="ECO:0007669"/>
    <property type="project" value="InterPro"/>
</dbReference>
<accession>A0A7G9FW02</accession>
<dbReference type="InterPro" id="IPR009057">
    <property type="entry name" value="Homeodomain-like_sf"/>
</dbReference>
<evidence type="ECO:0000256" key="1">
    <source>
        <dbReference type="ARBA" id="ARBA00023015"/>
    </source>
</evidence>
<keyword evidence="1" id="KW-0805">Transcription regulation</keyword>
<dbReference type="InterPro" id="IPR018060">
    <property type="entry name" value="HTH_AraC"/>
</dbReference>
<dbReference type="EMBL" id="CP060633">
    <property type="protein sequence ID" value="QNM02734.1"/>
    <property type="molecule type" value="Genomic_DNA"/>
</dbReference>
<organism evidence="5 6">
    <name type="scientific">Simiaoa sunii</name>
    <dbReference type="NCBI Taxonomy" id="2763672"/>
    <lineage>
        <taxon>Bacteria</taxon>
        <taxon>Bacillati</taxon>
        <taxon>Bacillota</taxon>
        <taxon>Clostridia</taxon>
        <taxon>Lachnospirales</taxon>
        <taxon>Lachnospiraceae</taxon>
        <taxon>Simiaoa</taxon>
    </lineage>
</organism>
<dbReference type="SUPFAM" id="SSF46689">
    <property type="entry name" value="Homeodomain-like"/>
    <property type="match status" value="2"/>
</dbReference>
<evidence type="ECO:0000256" key="3">
    <source>
        <dbReference type="ARBA" id="ARBA00023163"/>
    </source>
</evidence>
<reference evidence="5 6" key="1">
    <citation type="submission" date="2020-08" db="EMBL/GenBank/DDBJ databases">
        <authorList>
            <person name="Liu C."/>
            <person name="Sun Q."/>
        </authorList>
    </citation>
    <scope>NUCLEOTIDE SEQUENCE [LARGE SCALE GENOMIC DNA]</scope>
    <source>
        <strain evidence="5 6">NSJ-8</strain>
    </source>
</reference>
<evidence type="ECO:0000313" key="6">
    <source>
        <dbReference type="Proteomes" id="UP000515981"/>
    </source>
</evidence>
<dbReference type="Gene3D" id="1.10.10.60">
    <property type="entry name" value="Homeodomain-like"/>
    <property type="match status" value="2"/>
</dbReference>
<dbReference type="AlphaFoldDB" id="A0A7G9FW02"/>
<dbReference type="RefSeq" id="WP_118545869.1">
    <property type="nucleotide sequence ID" value="NZ_CP060633.1"/>
</dbReference>
<dbReference type="Proteomes" id="UP000515981">
    <property type="component" value="Chromosome"/>
</dbReference>
<dbReference type="Pfam" id="PF12833">
    <property type="entry name" value="HTH_18"/>
    <property type="match status" value="1"/>
</dbReference>
<evidence type="ECO:0000256" key="2">
    <source>
        <dbReference type="ARBA" id="ARBA00023125"/>
    </source>
</evidence>
<sequence>MTKKKAQIGYEFLDASGNFIYEARETGKTHTPFASEILLFQSIKCGDLTGVKNALNLYRQSGLIIGHMSDNPSRKIHYWAVSTIAVAIHYAILGGLDESEAYQLSDFYIQKIDSLQTMEECIDYLCEKAIELVTKVKEKSIPQCYSPLINQCVHLIHIHLHSRLKIEDIAKSLHVSRDYLSQAFKKETGVPLHQYILDQKMEEAKRMLTRGMTINAVSYTLCFCNESHFIQLFKKKYHMTPAAYVTGTKSRL</sequence>
<dbReference type="SMART" id="SM00342">
    <property type="entry name" value="HTH_ARAC"/>
    <property type="match status" value="1"/>
</dbReference>
<protein>
    <submittedName>
        <fullName evidence="5">AraC family transcriptional regulator</fullName>
    </submittedName>
</protein>
<dbReference type="PANTHER" id="PTHR43280:SF10">
    <property type="entry name" value="REGULATORY PROTEIN POCR"/>
    <property type="match status" value="1"/>
</dbReference>
<feature type="domain" description="HTH araC/xylS-type" evidence="4">
    <location>
        <begin position="150"/>
        <end position="247"/>
    </location>
</feature>
<evidence type="ECO:0000313" key="5">
    <source>
        <dbReference type="EMBL" id="QNM02734.1"/>
    </source>
</evidence>
<dbReference type="PROSITE" id="PS01124">
    <property type="entry name" value="HTH_ARAC_FAMILY_2"/>
    <property type="match status" value="1"/>
</dbReference>
<gene>
    <name evidence="5" type="ORF">H9Q77_00675</name>
</gene>